<comment type="caution">
    <text evidence="1">The sequence shown here is derived from an EMBL/GenBank/DDBJ whole genome shotgun (WGS) entry which is preliminary data.</text>
</comment>
<organism evidence="1 2">
    <name type="scientific">Coemansia furcata</name>
    <dbReference type="NCBI Taxonomy" id="417177"/>
    <lineage>
        <taxon>Eukaryota</taxon>
        <taxon>Fungi</taxon>
        <taxon>Fungi incertae sedis</taxon>
        <taxon>Zoopagomycota</taxon>
        <taxon>Kickxellomycotina</taxon>
        <taxon>Kickxellomycetes</taxon>
        <taxon>Kickxellales</taxon>
        <taxon>Kickxellaceae</taxon>
        <taxon>Coemansia</taxon>
    </lineage>
</organism>
<reference evidence="1" key="1">
    <citation type="submission" date="2022-07" db="EMBL/GenBank/DDBJ databases">
        <title>Phylogenomic reconstructions and comparative analyses of Kickxellomycotina fungi.</title>
        <authorList>
            <person name="Reynolds N.K."/>
            <person name="Stajich J.E."/>
            <person name="Barry K."/>
            <person name="Grigoriev I.V."/>
            <person name="Crous P."/>
            <person name="Smith M.E."/>
        </authorList>
    </citation>
    <scope>NUCLEOTIDE SEQUENCE</scope>
    <source>
        <strain evidence="1">CBS 102833</strain>
    </source>
</reference>
<proteinExistence type="predicted"/>
<sequence length="399" mass="44203">LEELKRDNFAARGQQHQNSESYWKAESNTWDLVERLYKLRAQALAEAQDDDMSDGDSGQERATTTDYVVVQELMGRSKVLAEYVEVKRWLEETAGEFQAVETRKGYLFYTRRMIAGSGAKDTRIVTEADPDAPSRQRRELAAEDGEYSAGLVRTLYEYVRRGCVNNAIDLCVESDEAWRAATLKGSLIWRDPVLDPSDIPGTRPPHTAGNINRALWKNACAALAGDEANDAYERALYAALSGRVDEVALVCDGWDDHLWAHVNALIETHIDRAIADSTLLYTPAQTAAMGHAPSRYAPARDLSHVLDALASHDSPALRHAAAEPFRRLQSAVIVDSFPAYLAEFAQHIGADAELLRVVVHIALLLRRLGFALPPDAVATVLDAYVDLLVSENRDLVAVY</sequence>
<name>A0ACC1L0T5_9FUNG</name>
<dbReference type="Proteomes" id="UP001140096">
    <property type="component" value="Unassembled WGS sequence"/>
</dbReference>
<keyword evidence="2" id="KW-1185">Reference proteome</keyword>
<protein>
    <submittedName>
        <fullName evidence="1">Nucleoporin nup84</fullName>
    </submittedName>
</protein>
<evidence type="ECO:0000313" key="2">
    <source>
        <dbReference type="Proteomes" id="UP001140096"/>
    </source>
</evidence>
<gene>
    <name evidence="1" type="primary">NUP84</name>
    <name evidence="1" type="ORF">H4S07_005719</name>
</gene>
<feature type="non-terminal residue" evidence="1">
    <location>
        <position position="399"/>
    </location>
</feature>
<accession>A0ACC1L0T5</accession>
<evidence type="ECO:0000313" key="1">
    <source>
        <dbReference type="EMBL" id="KAJ2798329.1"/>
    </source>
</evidence>
<feature type="non-terminal residue" evidence="1">
    <location>
        <position position="1"/>
    </location>
</feature>
<dbReference type="EMBL" id="JANBUP010002969">
    <property type="protein sequence ID" value="KAJ2798329.1"/>
    <property type="molecule type" value="Genomic_DNA"/>
</dbReference>